<dbReference type="PANTHER" id="PTHR45686">
    <property type="entry name" value="ADP-RIBOSYLATION FACTOR GTPASE ACTIVATING PROTEIN 3, ISOFORM H-RELATED"/>
    <property type="match status" value="1"/>
</dbReference>
<protein>
    <recommendedName>
        <fullName evidence="7">Arf-GAP domain-containing protein</fullName>
    </recommendedName>
</protein>
<evidence type="ECO:0000256" key="5">
    <source>
        <dbReference type="PROSITE-ProRule" id="PRU00288"/>
    </source>
</evidence>
<feature type="region of interest" description="Disordered" evidence="6">
    <location>
        <begin position="294"/>
        <end position="313"/>
    </location>
</feature>
<feature type="compositionally biased region" description="Low complexity" evidence="6">
    <location>
        <begin position="294"/>
        <end position="305"/>
    </location>
</feature>
<keyword evidence="3 5" id="KW-0863">Zinc-finger</keyword>
<evidence type="ECO:0000256" key="6">
    <source>
        <dbReference type="SAM" id="MobiDB-lite"/>
    </source>
</evidence>
<evidence type="ECO:0000256" key="4">
    <source>
        <dbReference type="ARBA" id="ARBA00022833"/>
    </source>
</evidence>
<name>A0A058Z9B7_FONAL</name>
<dbReference type="InterPro" id="IPR038508">
    <property type="entry name" value="ArfGAP_dom_sf"/>
</dbReference>
<sequence length="585" mass="59445">MMVRVALPGRAGVCRQPARGSVLCIVRSCFDCQSGRPVAGSITYGVGLCAACAGTHDTGSMPISEVKRFSAGDWTEEQLRAFRVGGANNAREFISKNGIPSGSLGPSPTIVDVLSFYTSPTLEAYKGHLAGAVAAESTVRPGALVLDLSDLSGLGQKSSKLQATMPEDDDFDFDGNFDVASVMAGSRAGATTPAAASQAPAKPATSSFAPRRPGGGLGAARVGTGLGATRLGATPMPAASASASAVSPSASGISFDELERQARLEEARAKEQAAQRLAESSALRSDFMSGSSATTAAPVAAAPTSFNNPPPRHTDLNAESENLAKASAMDRLGMGAGRLGFGAHAAAAPKKPATTFEPMSDNDRQKYSSAKSISSDTFFGRDNYGGNQYHGGDSGSAGGGYYPSDPTDPSLYSHGGYSGNQHHPMFMDSGRGSGAGGGGGGVGYSSSSSSGGGAGAGAGPGGRTSYGLYDSGTDNYSGVRSDPFGSHQQHQQQQHNHHHGGQGMGGGPNHPGAGELYVSPSGNAMGYRMGGSAQQNDSLYANFVASPGATATMAFETGMNTVKESSKKVWDLATDLLGDLQTRYG</sequence>
<feature type="compositionally biased region" description="Gly residues" evidence="6">
    <location>
        <begin position="431"/>
        <end position="443"/>
    </location>
</feature>
<dbReference type="GO" id="GO:0005096">
    <property type="term" value="F:GTPase activator activity"/>
    <property type="evidence" value="ECO:0007669"/>
    <property type="project" value="UniProtKB-KW"/>
</dbReference>
<evidence type="ECO:0000256" key="3">
    <source>
        <dbReference type="ARBA" id="ARBA00022771"/>
    </source>
</evidence>
<keyword evidence="9" id="KW-1185">Reference proteome</keyword>
<dbReference type="Pfam" id="PF01412">
    <property type="entry name" value="ArfGap"/>
    <property type="match status" value="1"/>
</dbReference>
<dbReference type="GeneID" id="20527550"/>
<evidence type="ECO:0000313" key="9">
    <source>
        <dbReference type="Proteomes" id="UP000030693"/>
    </source>
</evidence>
<dbReference type="STRING" id="691883.A0A058Z9B7"/>
<organism evidence="8">
    <name type="scientific">Fonticula alba</name>
    <name type="common">Slime mold</name>
    <dbReference type="NCBI Taxonomy" id="691883"/>
    <lineage>
        <taxon>Eukaryota</taxon>
        <taxon>Rotosphaerida</taxon>
        <taxon>Fonticulaceae</taxon>
        <taxon>Fonticula</taxon>
    </lineage>
</organism>
<feature type="compositionally biased region" description="Gly residues" evidence="6">
    <location>
        <begin position="388"/>
        <end position="401"/>
    </location>
</feature>
<feature type="region of interest" description="Disordered" evidence="6">
    <location>
        <begin position="191"/>
        <end position="222"/>
    </location>
</feature>
<dbReference type="PROSITE" id="PS50115">
    <property type="entry name" value="ARFGAP"/>
    <property type="match status" value="1"/>
</dbReference>
<accession>A0A058Z9B7</accession>
<dbReference type="SMART" id="SM00105">
    <property type="entry name" value="ArfGap"/>
    <property type="match status" value="1"/>
</dbReference>
<reference evidence="8" key="1">
    <citation type="submission" date="2013-04" db="EMBL/GenBank/DDBJ databases">
        <title>The Genome Sequence of Fonticula alba ATCC 38817.</title>
        <authorList>
            <consortium name="The Broad Institute Genomics Platform"/>
            <person name="Russ C."/>
            <person name="Cuomo C."/>
            <person name="Burger G."/>
            <person name="Gray M.W."/>
            <person name="Holland P.W.H."/>
            <person name="King N."/>
            <person name="Lang F.B.F."/>
            <person name="Roger A.J."/>
            <person name="Ruiz-Trillo I."/>
            <person name="Brown M."/>
            <person name="Walker B."/>
            <person name="Young S."/>
            <person name="Zeng Q."/>
            <person name="Gargeya S."/>
            <person name="Fitzgerald M."/>
            <person name="Haas B."/>
            <person name="Abouelleil A."/>
            <person name="Allen A.W."/>
            <person name="Alvarado L."/>
            <person name="Arachchi H.M."/>
            <person name="Berlin A.M."/>
            <person name="Chapman S.B."/>
            <person name="Gainer-Dewar J."/>
            <person name="Goldberg J."/>
            <person name="Griggs A."/>
            <person name="Gujja S."/>
            <person name="Hansen M."/>
            <person name="Howarth C."/>
            <person name="Imamovic A."/>
            <person name="Ireland A."/>
            <person name="Larimer J."/>
            <person name="McCowan C."/>
            <person name="Murphy C."/>
            <person name="Pearson M."/>
            <person name="Poon T.W."/>
            <person name="Priest M."/>
            <person name="Roberts A."/>
            <person name="Saif S."/>
            <person name="Shea T."/>
            <person name="Sisk P."/>
            <person name="Sykes S."/>
            <person name="Wortman J."/>
            <person name="Nusbaum C."/>
            <person name="Birren B."/>
        </authorList>
    </citation>
    <scope>NUCLEOTIDE SEQUENCE [LARGE SCALE GENOMIC DNA]</scope>
    <source>
        <strain evidence="8">ATCC 38817</strain>
    </source>
</reference>
<dbReference type="Gene3D" id="1.10.220.150">
    <property type="entry name" value="Arf GTPase activating protein"/>
    <property type="match status" value="1"/>
</dbReference>
<dbReference type="OMA" id="APKEESX"/>
<dbReference type="eggNOG" id="KOG0706">
    <property type="taxonomic scope" value="Eukaryota"/>
</dbReference>
<feature type="domain" description="Arf-GAP" evidence="7">
    <location>
        <begin position="27"/>
        <end position="97"/>
    </location>
</feature>
<feature type="region of interest" description="Disordered" evidence="6">
    <location>
        <begin position="351"/>
        <end position="371"/>
    </location>
</feature>
<keyword evidence="2" id="KW-0479">Metal-binding</keyword>
<dbReference type="OrthoDB" id="983479at2759"/>
<proteinExistence type="predicted"/>
<gene>
    <name evidence="8" type="ORF">H696_02825</name>
</gene>
<feature type="region of interest" description="Disordered" evidence="6">
    <location>
        <begin position="265"/>
        <end position="289"/>
    </location>
</feature>
<dbReference type="RefSeq" id="XP_009494999.1">
    <property type="nucleotide sequence ID" value="XM_009496724.1"/>
</dbReference>
<keyword evidence="4" id="KW-0862">Zinc</keyword>
<dbReference type="InterPro" id="IPR001164">
    <property type="entry name" value="ArfGAP_dom"/>
</dbReference>
<dbReference type="PANTHER" id="PTHR45686:SF4">
    <property type="entry name" value="ADP-RIBOSYLATION FACTOR GTPASE ACTIVATING PROTEIN 3, ISOFORM H"/>
    <property type="match status" value="1"/>
</dbReference>
<dbReference type="GO" id="GO:0048205">
    <property type="term" value="P:COPI coating of Golgi vesicle"/>
    <property type="evidence" value="ECO:0007669"/>
    <property type="project" value="TreeGrafter"/>
</dbReference>
<evidence type="ECO:0000313" key="8">
    <source>
        <dbReference type="EMBL" id="KCV70483.1"/>
    </source>
</evidence>
<evidence type="ECO:0000256" key="2">
    <source>
        <dbReference type="ARBA" id="ARBA00022723"/>
    </source>
</evidence>
<evidence type="ECO:0000256" key="1">
    <source>
        <dbReference type="ARBA" id="ARBA00022468"/>
    </source>
</evidence>
<dbReference type="Proteomes" id="UP000030693">
    <property type="component" value="Unassembled WGS sequence"/>
</dbReference>
<dbReference type="InterPro" id="IPR037278">
    <property type="entry name" value="ARFGAP/RecO"/>
</dbReference>
<dbReference type="AlphaFoldDB" id="A0A058Z9B7"/>
<feature type="compositionally biased region" description="Gly residues" evidence="6">
    <location>
        <begin position="450"/>
        <end position="464"/>
    </location>
</feature>
<evidence type="ECO:0000259" key="7">
    <source>
        <dbReference type="PROSITE" id="PS50115"/>
    </source>
</evidence>
<dbReference type="SUPFAM" id="SSF57863">
    <property type="entry name" value="ArfGap/RecO-like zinc finger"/>
    <property type="match status" value="1"/>
</dbReference>
<feature type="region of interest" description="Disordered" evidence="6">
    <location>
        <begin position="384"/>
        <end position="519"/>
    </location>
</feature>
<dbReference type="GO" id="GO:0008270">
    <property type="term" value="F:zinc ion binding"/>
    <property type="evidence" value="ECO:0007669"/>
    <property type="project" value="UniProtKB-KW"/>
</dbReference>
<dbReference type="GO" id="GO:0000139">
    <property type="term" value="C:Golgi membrane"/>
    <property type="evidence" value="ECO:0007669"/>
    <property type="project" value="GOC"/>
</dbReference>
<dbReference type="EMBL" id="KB932204">
    <property type="protein sequence ID" value="KCV70483.1"/>
    <property type="molecule type" value="Genomic_DNA"/>
</dbReference>
<keyword evidence="1" id="KW-0343">GTPase activation</keyword>
<feature type="compositionally biased region" description="Low complexity" evidence="6">
    <location>
        <begin position="191"/>
        <end position="212"/>
    </location>
</feature>